<dbReference type="RefSeq" id="WP_109214780.1">
    <property type="nucleotide sequence ID" value="NZ_JRFU01000028.1"/>
</dbReference>
<gene>
    <name evidence="3" type="ORF">LG34_02930</name>
</gene>
<comment type="caution">
    <text evidence="3">The sequence shown here is derived from an EMBL/GenBank/DDBJ whole genome shotgun (WGS) entry which is preliminary data.</text>
</comment>
<dbReference type="EMBL" id="JRFU01000028">
    <property type="protein sequence ID" value="PWE87600.1"/>
    <property type="molecule type" value="Genomic_DNA"/>
</dbReference>
<name>A0A2V1JRK7_EUBRA</name>
<evidence type="ECO:0000256" key="1">
    <source>
        <dbReference type="SAM" id="Coils"/>
    </source>
</evidence>
<dbReference type="Proteomes" id="UP000245288">
    <property type="component" value="Unassembled WGS sequence"/>
</dbReference>
<evidence type="ECO:0000313" key="3">
    <source>
        <dbReference type="EMBL" id="PWE87600.1"/>
    </source>
</evidence>
<feature type="coiled-coil region" evidence="1">
    <location>
        <begin position="253"/>
        <end position="280"/>
    </location>
</feature>
<dbReference type="OrthoDB" id="2020105at2"/>
<keyword evidence="2" id="KW-1133">Transmembrane helix</keyword>
<keyword evidence="2" id="KW-0812">Transmembrane</keyword>
<keyword evidence="4" id="KW-1185">Reference proteome</keyword>
<keyword evidence="1" id="KW-0175">Coiled coil</keyword>
<proteinExistence type="predicted"/>
<feature type="transmembrane region" description="Helical" evidence="2">
    <location>
        <begin position="301"/>
        <end position="323"/>
    </location>
</feature>
<evidence type="ECO:0000313" key="4">
    <source>
        <dbReference type="Proteomes" id="UP000245288"/>
    </source>
</evidence>
<evidence type="ECO:0000256" key="2">
    <source>
        <dbReference type="SAM" id="Phobius"/>
    </source>
</evidence>
<sequence length="479" mass="53510">MNSKKDYKKVQDSRIVSVTELLLELFKRIKLIMLAAVVFAVALGGYKYIKDKKSADISPAEVSIEEAGKSLTEEELEQVRLTEYTQTSLEKKQEYAEKSVLMQLDPYNVSTASIQLLIGTDNNEQLADLKYAYYMYVNDGQLLEDLEDSGVKEETQYLNEIISYEDASANNGSNTTGNMVTTNTGSTFGVKVKYADRESCEKLANNIISCISDYAKTLSGKMYTHTVTMVNCSYSNMVDSSVAQKQSDCMTAITTLKDQTKQLTEQLNATQKLMLEKENQESSSDEDKAAVVTKVSISKKYIGLGGAIGIVLAVLYIIIAYLLRGTINSSNDIKYLYNSRVLAEIPVSGKNVLYRKVRKKLLKDSASNDKESALKLLVSNVKYECEKNDIHEMIMAYACEDKYMQTWVGEAEQQLQEAGIKLCKVAGGLEQAQAVEEMSRLKNIVLVEKLSGARYETITREMEICMEHNMELIGIVALN</sequence>
<accession>A0A2V1JRK7</accession>
<feature type="transmembrane region" description="Helical" evidence="2">
    <location>
        <begin position="31"/>
        <end position="49"/>
    </location>
</feature>
<keyword evidence="2" id="KW-0472">Membrane</keyword>
<dbReference type="AlphaFoldDB" id="A0A2V1JRK7"/>
<protein>
    <recommendedName>
        <fullName evidence="5">Capsular polysaccharide biosynthesis protein</fullName>
    </recommendedName>
</protein>
<organism evidence="3 4">
    <name type="scientific">Eubacterium ramulus</name>
    <dbReference type="NCBI Taxonomy" id="39490"/>
    <lineage>
        <taxon>Bacteria</taxon>
        <taxon>Bacillati</taxon>
        <taxon>Bacillota</taxon>
        <taxon>Clostridia</taxon>
        <taxon>Eubacteriales</taxon>
        <taxon>Eubacteriaceae</taxon>
        <taxon>Eubacterium</taxon>
    </lineage>
</organism>
<reference evidence="3 4" key="1">
    <citation type="submission" date="2014-09" db="EMBL/GenBank/DDBJ databases">
        <title>Butyrate-producing bacteria isolated from human gut.</title>
        <authorList>
            <person name="Zhang Q."/>
            <person name="Zhao L."/>
        </authorList>
    </citation>
    <scope>NUCLEOTIDE SEQUENCE [LARGE SCALE GENOMIC DNA]</scope>
    <source>
        <strain evidence="3 4">21</strain>
    </source>
</reference>
<evidence type="ECO:0008006" key="5">
    <source>
        <dbReference type="Google" id="ProtNLM"/>
    </source>
</evidence>